<proteinExistence type="predicted"/>
<dbReference type="KEGG" id="pte:PTT_11372"/>
<dbReference type="EMBL" id="GL534631">
    <property type="protein sequence ID" value="EFQ91698.1"/>
    <property type="molecule type" value="Genomic_DNA"/>
</dbReference>
<dbReference type="HOGENOM" id="CLU_748302_0_0_1"/>
<evidence type="ECO:0000313" key="3">
    <source>
        <dbReference type="EMBL" id="EFQ91698.1"/>
    </source>
</evidence>
<evidence type="ECO:0000259" key="2">
    <source>
        <dbReference type="Pfam" id="PF20516"/>
    </source>
</evidence>
<sequence length="430" mass="47804">MPSTSLLEPIVYRWLKDVSASPPTNTTVLKHSSSYDDPIAPRPTKRSRSADMDSGVGVVSDDQETPRPAKRRRDFDGTFHFSPTPSSRSESTASVTSHKSGMLSPVKQIEALKDLERPVIFCDFNSVDADSERSDVAAMRTAAQMLAEGVGILEYADADIFNASIAELPDLDRMRLQRTWAKDTSKALYGSTPAIRDVANIVDEACVLNTSAGGAENEWNSDVQKPLLKLALATSRHAKVLSLHSVQSARIDPPALSNNNLPGRIIDYVICLKPDSTISNAYRTLRPLTANTNKSWNHITNTARDLPFAIHIETKSPMKSWTDGKPQIGIWIDAWLRRCELLWNDSRAPTAVMGKDWPAMPVLISQGHEWHMLVVTKTSERVTIREQIMIGSTRNVCDALKVVAVLHWLLNWAETVWRPWFLELIAGEEG</sequence>
<feature type="region of interest" description="Disordered" evidence="1">
    <location>
        <begin position="20"/>
        <end position="100"/>
    </location>
</feature>
<accession>E3RRE7</accession>
<dbReference type="Pfam" id="PF20516">
    <property type="entry name" value="PDDEXK_12"/>
    <property type="match status" value="1"/>
</dbReference>
<feature type="domain" description="PD-(D/E)XK nuclease-like" evidence="2">
    <location>
        <begin position="172"/>
        <end position="418"/>
    </location>
</feature>
<dbReference type="eggNOG" id="ENOG502SSXD">
    <property type="taxonomic scope" value="Eukaryota"/>
</dbReference>
<dbReference type="OrthoDB" id="3677962at2759"/>
<organism evidence="4">
    <name type="scientific">Pyrenophora teres f. teres (strain 0-1)</name>
    <name type="common">Barley net blotch fungus</name>
    <name type="synonym">Drechslera teres f. teres</name>
    <dbReference type="NCBI Taxonomy" id="861557"/>
    <lineage>
        <taxon>Eukaryota</taxon>
        <taxon>Fungi</taxon>
        <taxon>Dikarya</taxon>
        <taxon>Ascomycota</taxon>
        <taxon>Pezizomycotina</taxon>
        <taxon>Dothideomycetes</taxon>
        <taxon>Pleosporomycetidae</taxon>
        <taxon>Pleosporales</taxon>
        <taxon>Pleosporineae</taxon>
        <taxon>Pleosporaceae</taxon>
        <taxon>Pyrenophora</taxon>
    </lineage>
</organism>
<dbReference type="Proteomes" id="UP000001067">
    <property type="component" value="Unassembled WGS sequence"/>
</dbReference>
<evidence type="ECO:0000313" key="4">
    <source>
        <dbReference type="Proteomes" id="UP000001067"/>
    </source>
</evidence>
<keyword evidence="4" id="KW-1185">Reference proteome</keyword>
<name>E3RRE7_PYRTT</name>
<protein>
    <recommendedName>
        <fullName evidence="2">PD-(D/E)XK nuclease-like domain-containing protein</fullName>
    </recommendedName>
</protein>
<reference evidence="3 4" key="1">
    <citation type="journal article" date="2010" name="Genome Biol.">
        <title>A first genome assembly of the barley fungal pathogen Pyrenophora teres f. teres.</title>
        <authorList>
            <person name="Ellwood S.R."/>
            <person name="Liu Z."/>
            <person name="Syme R.A."/>
            <person name="Lai Z."/>
            <person name="Hane J.K."/>
            <person name="Keiper F."/>
            <person name="Moffat C.S."/>
            <person name="Oliver R.P."/>
            <person name="Friesen T.L."/>
        </authorList>
    </citation>
    <scope>NUCLEOTIDE SEQUENCE [LARGE SCALE GENOMIC DNA]</scope>
    <source>
        <strain evidence="3 4">0-1</strain>
    </source>
</reference>
<feature type="compositionally biased region" description="Polar residues" evidence="1">
    <location>
        <begin position="21"/>
        <end position="32"/>
    </location>
</feature>
<dbReference type="InterPro" id="IPR046797">
    <property type="entry name" value="PDDEXK_12"/>
</dbReference>
<gene>
    <name evidence="3" type="ORF">PTT_11372</name>
</gene>
<evidence type="ECO:0000256" key="1">
    <source>
        <dbReference type="SAM" id="MobiDB-lite"/>
    </source>
</evidence>
<dbReference type="AlphaFoldDB" id="E3RRE7"/>
<feature type="compositionally biased region" description="Low complexity" evidence="1">
    <location>
        <begin position="82"/>
        <end position="97"/>
    </location>
</feature>